<comment type="caution">
    <text evidence="2">The sequence shown here is derived from an EMBL/GenBank/DDBJ whole genome shotgun (WGS) entry which is preliminary data.</text>
</comment>
<name>A0AAE1PUD9_9EUCA</name>
<dbReference type="InterPro" id="IPR027417">
    <property type="entry name" value="P-loop_NTPase"/>
</dbReference>
<dbReference type="Gene3D" id="3.40.50.300">
    <property type="entry name" value="P-loop containing nucleotide triphosphate hydrolases"/>
    <property type="match status" value="1"/>
</dbReference>
<organism evidence="2 3">
    <name type="scientific">Petrolisthes manimaculis</name>
    <dbReference type="NCBI Taxonomy" id="1843537"/>
    <lineage>
        <taxon>Eukaryota</taxon>
        <taxon>Metazoa</taxon>
        <taxon>Ecdysozoa</taxon>
        <taxon>Arthropoda</taxon>
        <taxon>Crustacea</taxon>
        <taxon>Multicrustacea</taxon>
        <taxon>Malacostraca</taxon>
        <taxon>Eumalacostraca</taxon>
        <taxon>Eucarida</taxon>
        <taxon>Decapoda</taxon>
        <taxon>Pleocyemata</taxon>
        <taxon>Anomura</taxon>
        <taxon>Galatheoidea</taxon>
        <taxon>Porcellanidae</taxon>
        <taxon>Petrolisthes</taxon>
    </lineage>
</organism>
<keyword evidence="3" id="KW-1185">Reference proteome</keyword>
<evidence type="ECO:0000313" key="2">
    <source>
        <dbReference type="EMBL" id="KAK4313660.1"/>
    </source>
</evidence>
<proteinExistence type="predicted"/>
<dbReference type="PANTHER" id="PTHR46844">
    <property type="entry name" value="SLR5058 PROTEIN"/>
    <property type="match status" value="1"/>
</dbReference>
<reference evidence="2" key="1">
    <citation type="submission" date="2023-11" db="EMBL/GenBank/DDBJ databases">
        <title>Genome assemblies of two species of porcelain crab, Petrolisthes cinctipes and Petrolisthes manimaculis (Anomura: Porcellanidae).</title>
        <authorList>
            <person name="Angst P."/>
        </authorList>
    </citation>
    <scope>NUCLEOTIDE SEQUENCE</scope>
    <source>
        <strain evidence="2">PB745_02</strain>
        <tissue evidence="2">Gill</tissue>
    </source>
</reference>
<evidence type="ECO:0000313" key="3">
    <source>
        <dbReference type="Proteomes" id="UP001292094"/>
    </source>
</evidence>
<feature type="domain" description="NACHT" evidence="1">
    <location>
        <begin position="260"/>
        <end position="376"/>
    </location>
</feature>
<dbReference type="SUPFAM" id="SSF52540">
    <property type="entry name" value="P-loop containing nucleoside triphosphate hydrolases"/>
    <property type="match status" value="1"/>
</dbReference>
<protein>
    <recommendedName>
        <fullName evidence="1">NACHT domain-containing protein</fullName>
    </recommendedName>
</protein>
<evidence type="ECO:0000259" key="1">
    <source>
        <dbReference type="PROSITE" id="PS50837"/>
    </source>
</evidence>
<dbReference type="InterPro" id="IPR007111">
    <property type="entry name" value="NACHT_NTPase"/>
</dbReference>
<dbReference type="Pfam" id="PF05729">
    <property type="entry name" value="NACHT"/>
    <property type="match status" value="1"/>
</dbReference>
<accession>A0AAE1PUD9</accession>
<dbReference type="Proteomes" id="UP001292094">
    <property type="component" value="Unassembled WGS sequence"/>
</dbReference>
<gene>
    <name evidence="2" type="ORF">Pmani_015007</name>
</gene>
<dbReference type="PANTHER" id="PTHR46844:SF1">
    <property type="entry name" value="SLR5058 PROTEIN"/>
    <property type="match status" value="1"/>
</dbReference>
<dbReference type="PROSITE" id="PS50837">
    <property type="entry name" value="NACHT"/>
    <property type="match status" value="1"/>
</dbReference>
<dbReference type="EMBL" id="JAWZYT010001278">
    <property type="protein sequence ID" value="KAK4313660.1"/>
    <property type="molecule type" value="Genomic_DNA"/>
</dbReference>
<dbReference type="AlphaFoldDB" id="A0AAE1PUD9"/>
<sequence length="472" mass="54206">MASAVVQRKSSVYKTNWNKFVDGVEEGRKVMVVAFQWLYEYERLKSKPRGDNTPIEYVGEYLKTLPKGKKALDAGGKAQLKAKVPPEEMDIPLLYLLFRFTCGLMAADDTAWCDGSDKDSLEHTLYLVKEERNVISHEGHKAKATNISDLELNDRLDNLKLLYTRIIYKAGQKVYKDCSEITKQTDKINETLTQILGVNAERFVQKARQEKKKLNTLEMEVCEKMYVTPLIRNSNHSNNGNILTLKELFECNTDDGFTPELLLVTGDAGVGKTTLCRYLEWLWVKDEVVMQKFDLVLKISFNDLDTSDLLQTLIQDLLPETTSWCDPYKIWDLLSQLKVLWILDGVDDSTHETVKLMNNLLQRQNNNYTVLITTRPEQAHTLSRKYSHKNILNIKLAGGDAMKMLETFVTSTDSITFGPDIVNKLKHKFKSRFLKKLTKASNTAFSFFKSWEATEVKKKGKKKKKGKVEQRE</sequence>